<protein>
    <submittedName>
        <fullName evidence="1">Winged helix DNA-binding domain-containing protein</fullName>
    </submittedName>
</protein>
<sequence>MATDSSPALRAARLAAHGFRDRTDDVVAVVERLGAIQAQDLAAAKWAVGSRMSHPTVEAVDDAIESRRIVRSWPMRGTLHLIPTRMLRPVLSITGPRVIAQAGLRHRQLELGPAEYRTARATVERELAGGASATREQLAAMWAAAGLETPGQRLYHLIWWLAQDAVLCGGPVDGRVQHFALLDEWAPAPSDAPTERDEVLGELFAAYVGGHGPATIADFAWWAGLTLADARTARAAAGELVEPFPGRDERYVRAGSTDGTAARPSGALALAGFDEYFLGYADRSAVCEPEFAELVVPGRNGVFQPLLVLDGRVVGTWARTGTAARPRVELRWFRSVPSAASARFRRPVHAWARFAGIALAEIDERVHGA</sequence>
<dbReference type="EMBL" id="JBHSJC010000002">
    <property type="protein sequence ID" value="MFC4830297.1"/>
    <property type="molecule type" value="Genomic_DNA"/>
</dbReference>
<evidence type="ECO:0000313" key="1">
    <source>
        <dbReference type="EMBL" id="MFC4830297.1"/>
    </source>
</evidence>
<proteinExistence type="predicted"/>
<keyword evidence="1" id="KW-0238">DNA-binding</keyword>
<organism evidence="1 2">
    <name type="scientific">Agromyces aurantiacus</name>
    <dbReference type="NCBI Taxonomy" id="165814"/>
    <lineage>
        <taxon>Bacteria</taxon>
        <taxon>Bacillati</taxon>
        <taxon>Actinomycetota</taxon>
        <taxon>Actinomycetes</taxon>
        <taxon>Micrococcales</taxon>
        <taxon>Microbacteriaceae</taxon>
        <taxon>Agromyces</taxon>
    </lineage>
</organism>
<evidence type="ECO:0000313" key="2">
    <source>
        <dbReference type="Proteomes" id="UP001595960"/>
    </source>
</evidence>
<comment type="caution">
    <text evidence="1">The sequence shown here is derived from an EMBL/GenBank/DDBJ whole genome shotgun (WGS) entry which is preliminary data.</text>
</comment>
<dbReference type="Proteomes" id="UP001595960">
    <property type="component" value="Unassembled WGS sequence"/>
</dbReference>
<name>A0ABV9RAL3_9MICO</name>
<accession>A0ABV9RAL3</accession>
<reference evidence="2" key="1">
    <citation type="journal article" date="2019" name="Int. J. Syst. Evol. Microbiol.">
        <title>The Global Catalogue of Microorganisms (GCM) 10K type strain sequencing project: providing services to taxonomists for standard genome sequencing and annotation.</title>
        <authorList>
            <consortium name="The Broad Institute Genomics Platform"/>
            <consortium name="The Broad Institute Genome Sequencing Center for Infectious Disease"/>
            <person name="Wu L."/>
            <person name="Ma J."/>
        </authorList>
    </citation>
    <scope>NUCLEOTIDE SEQUENCE [LARGE SCALE GENOMIC DNA]</scope>
    <source>
        <strain evidence="2">CGMCC 1.12192</strain>
    </source>
</reference>
<dbReference type="Pfam" id="PF06224">
    <property type="entry name" value="AlkZ-like"/>
    <property type="match status" value="1"/>
</dbReference>
<dbReference type="InterPro" id="IPR009351">
    <property type="entry name" value="AlkZ-like"/>
</dbReference>
<dbReference type="RefSeq" id="WP_204394370.1">
    <property type="nucleotide sequence ID" value="NZ_JAFBBW010000001.1"/>
</dbReference>
<gene>
    <name evidence="1" type="ORF">ACFPER_15975</name>
</gene>
<keyword evidence="2" id="KW-1185">Reference proteome</keyword>
<dbReference type="PANTHER" id="PTHR38479">
    <property type="entry name" value="LMO0824 PROTEIN"/>
    <property type="match status" value="1"/>
</dbReference>
<dbReference type="PANTHER" id="PTHR38479:SF2">
    <property type="entry name" value="WINGED HELIX DNA-BINDING DOMAIN-CONTAINING PROTEIN"/>
    <property type="match status" value="1"/>
</dbReference>
<dbReference type="GO" id="GO:0003677">
    <property type="term" value="F:DNA binding"/>
    <property type="evidence" value="ECO:0007669"/>
    <property type="project" value="UniProtKB-KW"/>
</dbReference>